<accession>A0ABZ2EW77</accession>
<dbReference type="PANTHER" id="PTHR47053">
    <property type="entry name" value="MUREIN DD-ENDOPEPTIDASE MEPH-RELATED"/>
    <property type="match status" value="1"/>
</dbReference>
<dbReference type="Proteomes" id="UP001348492">
    <property type="component" value="Chromosome"/>
</dbReference>
<evidence type="ECO:0000259" key="5">
    <source>
        <dbReference type="PROSITE" id="PS51781"/>
    </source>
</evidence>
<dbReference type="SUPFAM" id="SSF54001">
    <property type="entry name" value="Cysteine proteinases"/>
    <property type="match status" value="1"/>
</dbReference>
<feature type="domain" description="SH3b" evidence="5">
    <location>
        <begin position="103"/>
        <end position="167"/>
    </location>
</feature>
<dbReference type="PROSITE" id="PS51935">
    <property type="entry name" value="NLPC_P60"/>
    <property type="match status" value="1"/>
</dbReference>
<evidence type="ECO:0000256" key="2">
    <source>
        <dbReference type="ARBA" id="ARBA00022670"/>
    </source>
</evidence>
<dbReference type="Pfam" id="PF08239">
    <property type="entry name" value="SH3_3"/>
    <property type="match status" value="2"/>
</dbReference>
<evidence type="ECO:0000256" key="3">
    <source>
        <dbReference type="ARBA" id="ARBA00022801"/>
    </source>
</evidence>
<dbReference type="InterPro" id="IPR036028">
    <property type="entry name" value="SH3-like_dom_sf"/>
</dbReference>
<dbReference type="Pfam" id="PF00877">
    <property type="entry name" value="NLPC_P60"/>
    <property type="match status" value="1"/>
</dbReference>
<sequence>MIRGTKVMTGLTIMGTVISISSVYADNQEGIVNTSVLNIRNGPSTSYTIITQVKLGNKLQILGKKDGWYKVKLSNGTTGYGSSQYININENNASSDNSINMEGKKGQIKVNGSLNVRKGPSTDYAVVAKLRNNEIVNLLEKSNGWYKVKLSNGIIGWTSGDYISIYTGSTSNPESSTNVQKVQSIVKMAHEQLGKPYVWGAEGPNSFDCSGLVHYIFGKHKIQTPRVSRDQYKIGKTVSKSNLQPGDLIFSSTASDGQVTHVGIYVGNGQMIHAPNSKSVVKKVDINNSYWKSVYVGAKRIL</sequence>
<dbReference type="PANTHER" id="PTHR47053:SF1">
    <property type="entry name" value="MUREIN DD-ENDOPEPTIDASE MEPH-RELATED"/>
    <property type="match status" value="1"/>
</dbReference>
<gene>
    <name evidence="7" type="ORF">TEGL_26300</name>
</gene>
<feature type="domain" description="NlpC/P60" evidence="6">
    <location>
        <begin position="179"/>
        <end position="302"/>
    </location>
</feature>
<evidence type="ECO:0000313" key="7">
    <source>
        <dbReference type="EMBL" id="WWD84205.1"/>
    </source>
</evidence>
<dbReference type="EMBL" id="CP117523">
    <property type="protein sequence ID" value="WWD84205.1"/>
    <property type="molecule type" value="Genomic_DNA"/>
</dbReference>
<reference evidence="7 8" key="1">
    <citation type="journal article" date="2023" name="PLoS ONE">
        <title>Genome-based metabolic and phylogenomic analysis of three Terrisporobacter species.</title>
        <authorList>
            <person name="Boer T."/>
            <person name="Bengelsdorf F.R."/>
            <person name="Bomeke M."/>
            <person name="Daniel R."/>
            <person name="Poehlein A."/>
        </authorList>
    </citation>
    <scope>NUCLEOTIDE SEQUENCE [LARGE SCALE GENOMIC DNA]</scope>
    <source>
        <strain evidence="7 8">DSM 1288</strain>
    </source>
</reference>
<dbReference type="PROSITE" id="PS51781">
    <property type="entry name" value="SH3B"/>
    <property type="match status" value="2"/>
</dbReference>
<keyword evidence="2" id="KW-0645">Protease</keyword>
<keyword evidence="3" id="KW-0378">Hydrolase</keyword>
<evidence type="ECO:0008006" key="9">
    <source>
        <dbReference type="Google" id="ProtNLM"/>
    </source>
</evidence>
<name>A0ABZ2EW77_9FIRM</name>
<evidence type="ECO:0000256" key="4">
    <source>
        <dbReference type="ARBA" id="ARBA00022807"/>
    </source>
</evidence>
<evidence type="ECO:0000313" key="8">
    <source>
        <dbReference type="Proteomes" id="UP001348492"/>
    </source>
</evidence>
<evidence type="ECO:0000259" key="6">
    <source>
        <dbReference type="PROSITE" id="PS51935"/>
    </source>
</evidence>
<proteinExistence type="inferred from homology"/>
<evidence type="ECO:0000256" key="1">
    <source>
        <dbReference type="ARBA" id="ARBA00007074"/>
    </source>
</evidence>
<dbReference type="InterPro" id="IPR051202">
    <property type="entry name" value="Peptidase_C40"/>
</dbReference>
<dbReference type="SMART" id="SM00287">
    <property type="entry name" value="SH3b"/>
    <property type="match status" value="2"/>
</dbReference>
<keyword evidence="8" id="KW-1185">Reference proteome</keyword>
<feature type="domain" description="SH3b" evidence="5">
    <location>
        <begin position="27"/>
        <end position="90"/>
    </location>
</feature>
<keyword evidence="4" id="KW-0788">Thiol protease</keyword>
<dbReference type="SUPFAM" id="SSF50044">
    <property type="entry name" value="SH3-domain"/>
    <property type="match status" value="1"/>
</dbReference>
<organism evidence="7 8">
    <name type="scientific">Terrisporobacter glycolicus ATCC 14880 = DSM 1288</name>
    <dbReference type="NCBI Taxonomy" id="1121315"/>
    <lineage>
        <taxon>Bacteria</taxon>
        <taxon>Bacillati</taxon>
        <taxon>Bacillota</taxon>
        <taxon>Clostridia</taxon>
        <taxon>Peptostreptococcales</taxon>
        <taxon>Peptostreptococcaceae</taxon>
        <taxon>Terrisporobacter</taxon>
    </lineage>
</organism>
<dbReference type="Gene3D" id="2.30.30.40">
    <property type="entry name" value="SH3 Domains"/>
    <property type="match status" value="2"/>
</dbReference>
<comment type="similarity">
    <text evidence="1">Belongs to the peptidase C40 family.</text>
</comment>
<dbReference type="RefSeq" id="WP_018592537.1">
    <property type="nucleotide sequence ID" value="NZ_CP117523.1"/>
</dbReference>
<dbReference type="InterPro" id="IPR000064">
    <property type="entry name" value="NLP_P60_dom"/>
</dbReference>
<dbReference type="InterPro" id="IPR003646">
    <property type="entry name" value="SH3-like_bac-type"/>
</dbReference>
<dbReference type="Gene3D" id="3.90.1720.10">
    <property type="entry name" value="endopeptidase domain like (from Nostoc punctiforme)"/>
    <property type="match status" value="1"/>
</dbReference>
<dbReference type="InterPro" id="IPR038765">
    <property type="entry name" value="Papain-like_cys_pep_sf"/>
</dbReference>
<protein>
    <recommendedName>
        <fullName evidence="9">SH3 domain protein</fullName>
    </recommendedName>
</protein>